<organism evidence="4 5">
    <name type="scientific">Streptomyces apricus</name>
    <dbReference type="NCBI Taxonomy" id="1828112"/>
    <lineage>
        <taxon>Bacteria</taxon>
        <taxon>Bacillati</taxon>
        <taxon>Actinomycetota</taxon>
        <taxon>Actinomycetes</taxon>
        <taxon>Kitasatosporales</taxon>
        <taxon>Streptomycetaceae</taxon>
        <taxon>Streptomyces</taxon>
    </lineage>
</organism>
<feature type="transmembrane region" description="Helical" evidence="2">
    <location>
        <begin position="411"/>
        <end position="435"/>
    </location>
</feature>
<dbReference type="EMBL" id="VDFC01000046">
    <property type="protein sequence ID" value="KAA0932120.1"/>
    <property type="molecule type" value="Genomic_DNA"/>
</dbReference>
<dbReference type="InterPro" id="IPR030676">
    <property type="entry name" value="CitT-rel"/>
</dbReference>
<feature type="transmembrane region" description="Helical" evidence="2">
    <location>
        <begin position="328"/>
        <end position="355"/>
    </location>
</feature>
<dbReference type="RefSeq" id="WP_149513541.1">
    <property type="nucleotide sequence ID" value="NZ_VDFC01000046.1"/>
</dbReference>
<feature type="transmembrane region" description="Helical" evidence="2">
    <location>
        <begin position="367"/>
        <end position="399"/>
    </location>
</feature>
<sequence length="436" mass="44657">MSAELISILVLVVVFVIATTRSINMGALAFAAAFGVGELVADFDADKIFAGFPGDLFVVLVGVTYLFAIARANGTTDWLVHASIRLVRGRVVLIPWVMFVLTGALTAIGAVSPAAVAIVAPIALSFAARYSISPLLMGAMVVHGAQGGGFSPISIYGSIVNGIVEREGLPGNEVTLFLCSLVVNLVIAGVVFVLFGGLKLSRADAGDTTDGPADGPEEDPDPQAVKGAEREADDDASRLTPARIATLGALVALVVAVLAFDLDAGLTSITLAVALSTFWPEDSRNAVGQIAWPTVLLICGVLTYIGVLDEMGTIDWAGEGVSDLGAPLLSAVLLCYIGAIVSAFASSVGIMGALIPLAVPFLAQGEIGAVGMVAALAVSATVVDVSPFSTNGALVLAAAPDVDRERFFRQLMVYGGIVVAVVPAVVWLVLVVPGWG</sequence>
<dbReference type="InterPro" id="IPR009827">
    <property type="entry name" value="MatC_N"/>
</dbReference>
<keyword evidence="2" id="KW-0472">Membrane</keyword>
<evidence type="ECO:0000313" key="4">
    <source>
        <dbReference type="EMBL" id="KAA0932120.1"/>
    </source>
</evidence>
<name>A0A5B0AQE3_9ACTN</name>
<keyword evidence="2" id="KW-0812">Transmembrane</keyword>
<feature type="transmembrane region" description="Helical" evidence="2">
    <location>
        <begin position="91"/>
        <end position="124"/>
    </location>
</feature>
<feature type="transmembrane region" description="Helical" evidence="2">
    <location>
        <begin position="290"/>
        <end position="307"/>
    </location>
</feature>
<gene>
    <name evidence="4" type="ORF">FGF04_25255</name>
</gene>
<dbReference type="PANTHER" id="PTHR42826">
    <property type="entry name" value="DICARBOXYLATE TRANSPORTER 2.1, CHLOROPLASTIC"/>
    <property type="match status" value="1"/>
</dbReference>
<dbReference type="AlphaFoldDB" id="A0A5B0AQE3"/>
<feature type="transmembrane region" description="Helical" evidence="2">
    <location>
        <begin position="174"/>
        <end position="195"/>
    </location>
</feature>
<protein>
    <recommendedName>
        <fullName evidence="3">Dicarboxylate carrier MatC N-terminal domain-containing protein</fullName>
    </recommendedName>
</protein>
<proteinExistence type="predicted"/>
<evidence type="ECO:0000259" key="3">
    <source>
        <dbReference type="Pfam" id="PF07158"/>
    </source>
</evidence>
<dbReference type="OrthoDB" id="8738207at2"/>
<evidence type="ECO:0000313" key="5">
    <source>
        <dbReference type="Proteomes" id="UP000324965"/>
    </source>
</evidence>
<feature type="region of interest" description="Disordered" evidence="1">
    <location>
        <begin position="204"/>
        <end position="236"/>
    </location>
</feature>
<evidence type="ECO:0000256" key="1">
    <source>
        <dbReference type="SAM" id="MobiDB-lite"/>
    </source>
</evidence>
<reference evidence="4 5" key="1">
    <citation type="submission" date="2019-05" db="EMBL/GenBank/DDBJ databases">
        <authorList>
            <person name="Hariharan J."/>
            <person name="Choudoir M.J."/>
            <person name="Diebold P."/>
            <person name="Panke-Buisse K."/>
            <person name="Buckley D.H."/>
        </authorList>
    </citation>
    <scope>NUCLEOTIDE SEQUENCE [LARGE SCALE GENOMIC DNA]</scope>
    <source>
        <strain evidence="4 5">SUN51</strain>
    </source>
</reference>
<keyword evidence="5" id="KW-1185">Reference proteome</keyword>
<dbReference type="Proteomes" id="UP000324965">
    <property type="component" value="Unassembled WGS sequence"/>
</dbReference>
<keyword evidence="2" id="KW-1133">Transmembrane helix</keyword>
<feature type="transmembrane region" description="Helical" evidence="2">
    <location>
        <begin position="247"/>
        <end position="278"/>
    </location>
</feature>
<feature type="transmembrane region" description="Helical" evidence="2">
    <location>
        <begin position="47"/>
        <end position="70"/>
    </location>
</feature>
<feature type="domain" description="Dicarboxylate carrier MatC N-terminal" evidence="3">
    <location>
        <begin position="1"/>
        <end position="149"/>
    </location>
</feature>
<dbReference type="Pfam" id="PF07158">
    <property type="entry name" value="MatC_N"/>
    <property type="match status" value="1"/>
</dbReference>
<evidence type="ECO:0000256" key="2">
    <source>
        <dbReference type="SAM" id="Phobius"/>
    </source>
</evidence>
<accession>A0A5B0AQE3</accession>
<comment type="caution">
    <text evidence="4">The sequence shown here is derived from an EMBL/GenBank/DDBJ whole genome shotgun (WGS) entry which is preliminary data.</text>
</comment>